<keyword evidence="5" id="KW-0210">Decarboxylase</keyword>
<evidence type="ECO:0000256" key="3">
    <source>
        <dbReference type="ARBA" id="ARBA00012243"/>
    </source>
</evidence>
<name>A0ABU9EBH0_9BACT</name>
<dbReference type="PANTHER" id="PTHR10067">
    <property type="entry name" value="PHOSPHATIDYLSERINE DECARBOXYLASE"/>
    <property type="match status" value="1"/>
</dbReference>
<evidence type="ECO:0000256" key="6">
    <source>
        <dbReference type="ARBA" id="ARBA00023098"/>
    </source>
</evidence>
<protein>
    <recommendedName>
        <fullName evidence="3">phosphatidylserine decarboxylase</fullName>
        <ecNumber evidence="3">4.1.1.65</ecNumber>
    </recommendedName>
</protein>
<evidence type="ECO:0000256" key="8">
    <source>
        <dbReference type="ARBA" id="ARBA00023209"/>
    </source>
</evidence>
<evidence type="ECO:0000256" key="9">
    <source>
        <dbReference type="ARBA" id="ARBA00023239"/>
    </source>
</evidence>
<organism evidence="13 14">
    <name type="scientific">Gaopeijia maritima</name>
    <dbReference type="NCBI Taxonomy" id="3119007"/>
    <lineage>
        <taxon>Bacteria</taxon>
        <taxon>Pseudomonadati</taxon>
        <taxon>Gemmatimonadota</taxon>
        <taxon>Longimicrobiia</taxon>
        <taxon>Gaopeijiales</taxon>
        <taxon>Gaopeijiaceae</taxon>
        <taxon>Gaopeijia</taxon>
    </lineage>
</organism>
<keyword evidence="7" id="KW-0865">Zymogen</keyword>
<dbReference type="EC" id="4.1.1.65" evidence="3"/>
<dbReference type="Proteomes" id="UP001484239">
    <property type="component" value="Unassembled WGS sequence"/>
</dbReference>
<evidence type="ECO:0000313" key="13">
    <source>
        <dbReference type="EMBL" id="MEK9502014.1"/>
    </source>
</evidence>
<evidence type="ECO:0000256" key="12">
    <source>
        <dbReference type="ARBA" id="ARBA00024326"/>
    </source>
</evidence>
<evidence type="ECO:0000256" key="4">
    <source>
        <dbReference type="ARBA" id="ARBA00022516"/>
    </source>
</evidence>
<dbReference type="InterPro" id="IPR003817">
    <property type="entry name" value="PS_Dcarbxylase"/>
</dbReference>
<dbReference type="PANTHER" id="PTHR10067:SF6">
    <property type="entry name" value="PHOSPHATIDYLSERINE DECARBOXYLASE PROENZYME, MITOCHONDRIAL"/>
    <property type="match status" value="1"/>
</dbReference>
<keyword evidence="9 13" id="KW-0456">Lyase</keyword>
<proteinExistence type="predicted"/>
<evidence type="ECO:0000256" key="1">
    <source>
        <dbReference type="ARBA" id="ARBA00001928"/>
    </source>
</evidence>
<accession>A0ABU9EBH0</accession>
<evidence type="ECO:0000256" key="10">
    <source>
        <dbReference type="ARBA" id="ARBA00023264"/>
    </source>
</evidence>
<evidence type="ECO:0000256" key="5">
    <source>
        <dbReference type="ARBA" id="ARBA00022793"/>
    </source>
</evidence>
<reference evidence="13 14" key="1">
    <citation type="submission" date="2024-02" db="EMBL/GenBank/DDBJ databases">
        <title>A novel Gemmatimonadota bacterium.</title>
        <authorList>
            <person name="Du Z.-J."/>
            <person name="Ye Y.-Q."/>
        </authorList>
    </citation>
    <scope>NUCLEOTIDE SEQUENCE [LARGE SCALE GENOMIC DNA]</scope>
    <source>
        <strain evidence="13 14">DH-20</strain>
    </source>
</reference>
<keyword evidence="14" id="KW-1185">Reference proteome</keyword>
<dbReference type="NCBIfam" id="TIGR00163">
    <property type="entry name" value="PS_decarb"/>
    <property type="match status" value="1"/>
</dbReference>
<comment type="pathway">
    <text evidence="12">Phospholipid metabolism; phosphatidylethanolamine biosynthesis.</text>
</comment>
<comment type="pathway">
    <text evidence="2">Lipid metabolism.</text>
</comment>
<comment type="caution">
    <text evidence="13">The sequence shown here is derived from an EMBL/GenBank/DDBJ whole genome shotgun (WGS) entry which is preliminary data.</text>
</comment>
<keyword evidence="4" id="KW-0444">Lipid biosynthesis</keyword>
<dbReference type="InterPro" id="IPR033177">
    <property type="entry name" value="PSD-B"/>
</dbReference>
<dbReference type="Pfam" id="PF02666">
    <property type="entry name" value="PS_Dcarbxylase"/>
    <property type="match status" value="1"/>
</dbReference>
<evidence type="ECO:0000256" key="2">
    <source>
        <dbReference type="ARBA" id="ARBA00005189"/>
    </source>
</evidence>
<sequence length="301" mass="31954">MSPPRVSLPWRATLALLDRLPQGLLSRAAGALADIPLPGPLRRPVLSTFARSVGIDVSEAARPLGDYGSVNEFFVRRLRAGARDFPTEATVLASPVDGVVGQAGRVSEGRALQAKGRDYAVADLLLDPERATAWSDGSFLTIYLSPRHYHRIHTPLPGRIVEARHLPGRLFPVNRPAVAGVDRLFAINERLVAHLDTEVGPVAVVAVGAYNVGRISAAFDPAWSGGAGTSVTNRGTPPPPLRRYDPGIEVAAGEEIMAFHLGSTVVLLLPPGLHIRPEVREGLEVKAGSPLAGAAPHDHNS</sequence>
<keyword evidence="6" id="KW-0443">Lipid metabolism</keyword>
<keyword evidence="10" id="KW-1208">Phospholipid metabolism</keyword>
<evidence type="ECO:0000256" key="7">
    <source>
        <dbReference type="ARBA" id="ARBA00023145"/>
    </source>
</evidence>
<comment type="cofactor">
    <cofactor evidence="1">
        <name>pyruvate</name>
        <dbReference type="ChEBI" id="CHEBI:15361"/>
    </cofactor>
</comment>
<keyword evidence="8" id="KW-0594">Phospholipid biosynthesis</keyword>
<dbReference type="RefSeq" id="WP_405280671.1">
    <property type="nucleotide sequence ID" value="NZ_CP144380.1"/>
</dbReference>
<gene>
    <name evidence="13" type="primary">asd</name>
    <name evidence="13" type="ORF">WI372_13555</name>
</gene>
<dbReference type="GO" id="GO:0004609">
    <property type="term" value="F:phosphatidylserine decarboxylase activity"/>
    <property type="evidence" value="ECO:0007669"/>
    <property type="project" value="UniProtKB-EC"/>
</dbReference>
<evidence type="ECO:0000256" key="11">
    <source>
        <dbReference type="ARBA" id="ARBA00023317"/>
    </source>
</evidence>
<keyword evidence="11" id="KW-0670">Pyruvate</keyword>
<evidence type="ECO:0000313" key="14">
    <source>
        <dbReference type="Proteomes" id="UP001484239"/>
    </source>
</evidence>
<dbReference type="EMBL" id="JBBHLI010000008">
    <property type="protein sequence ID" value="MEK9502014.1"/>
    <property type="molecule type" value="Genomic_DNA"/>
</dbReference>